<dbReference type="SMART" id="SM00388">
    <property type="entry name" value="HisKA"/>
    <property type="match status" value="1"/>
</dbReference>
<reference evidence="5" key="1">
    <citation type="submission" date="2020-10" db="EMBL/GenBank/DDBJ databases">
        <authorList>
            <person name="Castelo-Branco R."/>
            <person name="Eusebio N."/>
            <person name="Adriana R."/>
            <person name="Vieira A."/>
            <person name="Brugerolle De Fraissinette N."/>
            <person name="Rezende De Castro R."/>
            <person name="Schneider M.P."/>
            <person name="Vasconcelos V."/>
            <person name="Leao P.N."/>
        </authorList>
    </citation>
    <scope>NUCLEOTIDE SEQUENCE</scope>
    <source>
        <strain evidence="5">LEGE 07310</strain>
    </source>
</reference>
<dbReference type="Gene3D" id="1.10.287.130">
    <property type="match status" value="1"/>
</dbReference>
<dbReference type="CDD" id="cd00082">
    <property type="entry name" value="HisKA"/>
    <property type="match status" value="1"/>
</dbReference>
<dbReference type="EC" id="2.7.13.3" evidence="2"/>
<evidence type="ECO:0000313" key="5">
    <source>
        <dbReference type="EMBL" id="MBE9076464.1"/>
    </source>
</evidence>
<sequence>MNYGVTQAAASNGSDQVLETWPACLLAGPSAAERDQIREAYLLPRGLLGSAAVPLFDEATQTASRLLNAPICLFSVVNSQWQIFKSAVGLSNLGLMNQLAAARQIARSESFCTQVVESGKVLMIADTNQHPAFADSLLVQQYGVRAYLGVPLLTADQVCIGTLAVMDLLPRQFTPQDVAFLELSARWSLSEFEQQYRLQEPEKPPVAAANEPEKAATTSTTIDAARLALISQLTQDLRNPLTAITGMASMLSREIYGSLTQKQQEYASIILNSSQNLLTLADEIIDLSVLETGQPLSPVALDVEMLSQQALRPLENLAQSREVDLKLSAEPGSRLWTLDKQVIKPLIYHLTFSLILLSEAGSTVRLHISRKADTLRLTFWVSNPWLGENLPQPVVAWIQSSLVADSSSQPQSDAARPTLGLMLSRYLANVHQGETILQGSEHSGYRYVISLPTIKTP</sequence>
<dbReference type="Pfam" id="PF01590">
    <property type="entry name" value="GAF"/>
    <property type="match status" value="1"/>
</dbReference>
<dbReference type="SMART" id="SM00065">
    <property type="entry name" value="GAF"/>
    <property type="match status" value="1"/>
</dbReference>
<dbReference type="GO" id="GO:0000155">
    <property type="term" value="F:phosphorelay sensor kinase activity"/>
    <property type="evidence" value="ECO:0007669"/>
    <property type="project" value="InterPro"/>
</dbReference>
<proteinExistence type="predicted"/>
<dbReference type="PANTHER" id="PTHR43102:SF2">
    <property type="entry name" value="GAF DOMAIN-CONTAINING PROTEIN"/>
    <property type="match status" value="1"/>
</dbReference>
<evidence type="ECO:0000259" key="4">
    <source>
        <dbReference type="PROSITE" id="PS50109"/>
    </source>
</evidence>
<dbReference type="InterPro" id="IPR003661">
    <property type="entry name" value="HisK_dim/P_dom"/>
</dbReference>
<organism evidence="5 6">
    <name type="scientific">Vasconcelosia minhoensis LEGE 07310</name>
    <dbReference type="NCBI Taxonomy" id="915328"/>
    <lineage>
        <taxon>Bacteria</taxon>
        <taxon>Bacillati</taxon>
        <taxon>Cyanobacteriota</taxon>
        <taxon>Cyanophyceae</taxon>
        <taxon>Nodosilineales</taxon>
        <taxon>Cymatolegaceae</taxon>
        <taxon>Vasconcelosia</taxon>
        <taxon>Vasconcelosia minhoensis</taxon>
    </lineage>
</organism>
<accession>A0A8J7AKQ1</accession>
<dbReference type="PROSITE" id="PS50109">
    <property type="entry name" value="HIS_KIN"/>
    <property type="match status" value="1"/>
</dbReference>
<comment type="catalytic activity">
    <reaction evidence="1">
        <text>ATP + protein L-histidine = ADP + protein N-phospho-L-histidine.</text>
        <dbReference type="EC" id="2.7.13.3"/>
    </reaction>
</comment>
<evidence type="ECO:0000256" key="2">
    <source>
        <dbReference type="ARBA" id="ARBA00012438"/>
    </source>
</evidence>
<dbReference type="RefSeq" id="WP_193905126.1">
    <property type="nucleotide sequence ID" value="NZ_JADEXG010000006.1"/>
</dbReference>
<gene>
    <name evidence="5" type="ORF">IQ241_04000</name>
</gene>
<dbReference type="AlphaFoldDB" id="A0A8J7AKQ1"/>
<dbReference type="SUPFAM" id="SSF47384">
    <property type="entry name" value="Homodimeric domain of signal transducing histidine kinase"/>
    <property type="match status" value="1"/>
</dbReference>
<keyword evidence="6" id="KW-1185">Reference proteome</keyword>
<dbReference type="SUPFAM" id="SSF55874">
    <property type="entry name" value="ATPase domain of HSP90 chaperone/DNA topoisomerase II/histidine kinase"/>
    <property type="match status" value="1"/>
</dbReference>
<dbReference type="InterPro" id="IPR036890">
    <property type="entry name" value="HATPase_C_sf"/>
</dbReference>
<dbReference type="Pfam" id="PF00512">
    <property type="entry name" value="HisKA"/>
    <property type="match status" value="1"/>
</dbReference>
<evidence type="ECO:0000256" key="3">
    <source>
        <dbReference type="ARBA" id="ARBA00022777"/>
    </source>
</evidence>
<evidence type="ECO:0000256" key="1">
    <source>
        <dbReference type="ARBA" id="ARBA00000085"/>
    </source>
</evidence>
<dbReference type="SUPFAM" id="SSF55781">
    <property type="entry name" value="GAF domain-like"/>
    <property type="match status" value="1"/>
</dbReference>
<dbReference type="InterPro" id="IPR005467">
    <property type="entry name" value="His_kinase_dom"/>
</dbReference>
<dbReference type="InterPro" id="IPR003018">
    <property type="entry name" value="GAF"/>
</dbReference>
<dbReference type="InterPro" id="IPR036097">
    <property type="entry name" value="HisK_dim/P_sf"/>
</dbReference>
<protein>
    <recommendedName>
        <fullName evidence="2">histidine kinase</fullName>
        <ecNumber evidence="2">2.7.13.3</ecNumber>
    </recommendedName>
</protein>
<evidence type="ECO:0000313" key="6">
    <source>
        <dbReference type="Proteomes" id="UP000636505"/>
    </source>
</evidence>
<dbReference type="InterPro" id="IPR029016">
    <property type="entry name" value="GAF-like_dom_sf"/>
</dbReference>
<dbReference type="Gene3D" id="3.30.450.40">
    <property type="match status" value="1"/>
</dbReference>
<dbReference type="EMBL" id="JADEXG010000006">
    <property type="protein sequence ID" value="MBE9076464.1"/>
    <property type="molecule type" value="Genomic_DNA"/>
</dbReference>
<feature type="domain" description="Histidine kinase" evidence="4">
    <location>
        <begin position="232"/>
        <end position="455"/>
    </location>
</feature>
<dbReference type="Proteomes" id="UP000636505">
    <property type="component" value="Unassembled WGS sequence"/>
</dbReference>
<keyword evidence="3 5" id="KW-0418">Kinase</keyword>
<dbReference type="Gene3D" id="3.30.565.10">
    <property type="entry name" value="Histidine kinase-like ATPase, C-terminal domain"/>
    <property type="match status" value="1"/>
</dbReference>
<name>A0A8J7AKQ1_9CYAN</name>
<keyword evidence="3 5" id="KW-0808">Transferase</keyword>
<dbReference type="PANTHER" id="PTHR43102">
    <property type="entry name" value="SLR1143 PROTEIN"/>
    <property type="match status" value="1"/>
</dbReference>
<comment type="caution">
    <text evidence="5">The sequence shown here is derived from an EMBL/GenBank/DDBJ whole genome shotgun (WGS) entry which is preliminary data.</text>
</comment>